<dbReference type="NCBIfam" id="TIGR03804">
    <property type="entry name" value="para_beta_helix"/>
    <property type="match status" value="3"/>
</dbReference>
<dbReference type="InterPro" id="IPR022441">
    <property type="entry name" value="Para_beta_helix_rpt-2"/>
</dbReference>
<evidence type="ECO:0000256" key="1">
    <source>
        <dbReference type="ARBA" id="ARBA00004906"/>
    </source>
</evidence>
<dbReference type="InterPro" id="IPR007742">
    <property type="entry name" value="NosD_dom"/>
</dbReference>
<comment type="pathway">
    <text evidence="1">Protein modification; protein ubiquitination.</text>
</comment>
<dbReference type="InterPro" id="IPR051550">
    <property type="entry name" value="SCF-Subunits/Alg-Epimerases"/>
</dbReference>
<evidence type="ECO:0000313" key="5">
    <source>
        <dbReference type="EMBL" id="SFK84950.1"/>
    </source>
</evidence>
<reference evidence="6" key="1">
    <citation type="submission" date="2016-10" db="EMBL/GenBank/DDBJ databases">
        <authorList>
            <person name="Varghese N."/>
            <person name="Submissions S."/>
        </authorList>
    </citation>
    <scope>NUCLEOTIDE SEQUENCE [LARGE SCALE GENOMIC DNA]</scope>
    <source>
        <strain evidence="6">OK042</strain>
    </source>
</reference>
<evidence type="ECO:0000313" key="6">
    <source>
        <dbReference type="Proteomes" id="UP000198915"/>
    </source>
</evidence>
<dbReference type="Gene3D" id="2.160.20.10">
    <property type="entry name" value="Single-stranded right-handed beta-helix, Pectin lyase-like"/>
    <property type="match status" value="1"/>
</dbReference>
<proteinExistence type="predicted"/>
<dbReference type="EMBL" id="FORT01000021">
    <property type="protein sequence ID" value="SFK84950.1"/>
    <property type="molecule type" value="Genomic_DNA"/>
</dbReference>
<dbReference type="PANTHER" id="PTHR22990:SF15">
    <property type="entry name" value="F-BOX ONLY PROTEIN 10"/>
    <property type="match status" value="1"/>
</dbReference>
<accession>A0A1I4CWE8</accession>
<dbReference type="RefSeq" id="WP_258957915.1">
    <property type="nucleotide sequence ID" value="NZ_FORT01000021.1"/>
</dbReference>
<dbReference type="SMART" id="SM00710">
    <property type="entry name" value="PbH1"/>
    <property type="match status" value="6"/>
</dbReference>
<dbReference type="InterPro" id="IPR011050">
    <property type="entry name" value="Pectin_lyase_fold/virulence"/>
</dbReference>
<evidence type="ECO:0000259" key="4">
    <source>
        <dbReference type="SMART" id="SM00722"/>
    </source>
</evidence>
<dbReference type="Proteomes" id="UP000198915">
    <property type="component" value="Unassembled WGS sequence"/>
</dbReference>
<dbReference type="PANTHER" id="PTHR22990">
    <property type="entry name" value="F-BOX ONLY PROTEIN"/>
    <property type="match status" value="1"/>
</dbReference>
<dbReference type="SUPFAM" id="SSF51126">
    <property type="entry name" value="Pectin lyase-like"/>
    <property type="match status" value="1"/>
</dbReference>
<dbReference type="InterPro" id="IPR012334">
    <property type="entry name" value="Pectin_lyas_fold"/>
</dbReference>
<evidence type="ECO:0000256" key="2">
    <source>
        <dbReference type="ARBA" id="ARBA00022737"/>
    </source>
</evidence>
<dbReference type="InterPro" id="IPR006633">
    <property type="entry name" value="Carb-bd_sugar_hydrolysis-dom"/>
</dbReference>
<name>A0A1I4CWE8_9BACL</name>
<dbReference type="SMART" id="SM00722">
    <property type="entry name" value="CASH"/>
    <property type="match status" value="2"/>
</dbReference>
<evidence type="ECO:0000256" key="3">
    <source>
        <dbReference type="ARBA" id="ARBA00022786"/>
    </source>
</evidence>
<dbReference type="InterPro" id="IPR006626">
    <property type="entry name" value="PbH1"/>
</dbReference>
<dbReference type="AlphaFoldDB" id="A0A1I4CWE8"/>
<dbReference type="STRING" id="1884381.SAMN05518846_121102"/>
<dbReference type="Pfam" id="PF05048">
    <property type="entry name" value="NosD"/>
    <property type="match status" value="1"/>
</dbReference>
<gene>
    <name evidence="5" type="ORF">SAMN05518846_121102</name>
</gene>
<protein>
    <submittedName>
        <fullName evidence="5">Nitrous oxidase accessory protein</fullName>
    </submittedName>
</protein>
<feature type="domain" description="Carbohydrate-binding/sugar hydrolysis" evidence="4">
    <location>
        <begin position="195"/>
        <end position="325"/>
    </location>
</feature>
<keyword evidence="6" id="KW-1185">Reference proteome</keyword>
<keyword evidence="3" id="KW-0833">Ubl conjugation pathway</keyword>
<sequence length="477" mass="52036">MQRGWKQWSIYFRLSIGAFLILFQLLPVRVSATGFIEQDALQKQIDQALPGSFLTIPEGMYTGPIRIAKPITLVAQGSVIISNPSPDPKDEPVVVISSDHVTLQGIAISDKRVNSAEASLVLKGSHNIIEQVHIETMGTGIQLREATNNTLHNISVTGKVKEQSIYGGAVHDHASHGASSANKVAASAQNVPARKGNGIDLFQSHQNRIVANKITNVFDGIYLENSNGNQIVQNKVETSRYGYHFMGTAKTLLQENTGSENVTGAMLMETTQATVLNNQFFKQKNNPSAQGILLYAVTDSQIKSNSIEGNRVGLYLENSTGIDIRDNRLKLNFIGMQVKASSANTFTENLFISNVIQAQAQDSTTDSFRGNYWDNLQTLDTNGDGRSELPYEMNPFYLALTDAVPPYQLFFQAPGFVFLENLFSSVTNAVIRDESPLVAISMNAKDQASGTPWATGILGLLLLAGSTTIMYKGGKRQ</sequence>
<organism evidence="5 6">
    <name type="scientific">Brevibacillus centrosporus</name>
    <dbReference type="NCBI Taxonomy" id="54910"/>
    <lineage>
        <taxon>Bacteria</taxon>
        <taxon>Bacillati</taxon>
        <taxon>Bacillota</taxon>
        <taxon>Bacilli</taxon>
        <taxon>Bacillales</taxon>
        <taxon>Paenibacillaceae</taxon>
        <taxon>Brevibacillus</taxon>
    </lineage>
</organism>
<keyword evidence="2" id="KW-0677">Repeat</keyword>
<feature type="domain" description="Carbohydrate-binding/sugar hydrolysis" evidence="4">
    <location>
        <begin position="48"/>
        <end position="194"/>
    </location>
</feature>